<dbReference type="Gene3D" id="2.60.40.740">
    <property type="match status" value="1"/>
</dbReference>
<protein>
    <submittedName>
        <fullName evidence="8">SpaH/EbpB family LPXTG-anchored major pilin</fullName>
    </submittedName>
</protein>
<dbReference type="NCBIfam" id="TIGR01167">
    <property type="entry name" value="LPXTG_anchor"/>
    <property type="match status" value="1"/>
</dbReference>
<evidence type="ECO:0000256" key="5">
    <source>
        <dbReference type="SAM" id="Phobius"/>
    </source>
</evidence>
<sequence>MRATRLSRRALGVAGVLSLGLSGLGATALAAPSGPGNIDFEQSGKLLIHKHVQSGTATPGTADGKDTGVKGDPVAGVKFTAYKLEADLKNQDTWAILSQLAVPNDACGSDFRTPAKTVGVLPVKAADASQSDLTNDQGKATIDNLAVGAYLVCETESPAKVVEKAAPFVVTVPFPNTKENEKNGAGANSNGQWIYDVNVYPKNVVIDAPVKDVNVVSYGLNGEAQVEFPVTAKVPAIGANTSFKHFIISDPMDVNYTSPAVKPNSVTIDGAPIDQDWYKATVNAGNEANISFTQKGLEELKKKPGSVISVTFTAKTQSVAAAINNQAKVYVDTIPGLIPPIAPPTTPPAGDPPVPSNKVVTAWGAASLLKQDKQSKQPLEGATFEIYNAKNPWEGTCTTEIAEDDKNTAIDESAKVTVDGKDVFTTDAQGKVDIKGLFVDSKKGAPGVENVAVDHTTRCYVLKETKAPAGFTLPTGGAELTPIKITAGQQTTDNQVTVDNTKTTVPQLPLTGAAGKILMTVGGLSLMAIAVGFVLVARKRRVNEA</sequence>
<evidence type="ECO:0000256" key="2">
    <source>
        <dbReference type="ARBA" id="ARBA00022525"/>
    </source>
</evidence>
<dbReference type="Pfam" id="PF00746">
    <property type="entry name" value="Gram_pos_anchor"/>
    <property type="match status" value="1"/>
</dbReference>
<evidence type="ECO:0000256" key="1">
    <source>
        <dbReference type="ARBA" id="ARBA00022512"/>
    </source>
</evidence>
<keyword evidence="5" id="KW-0812">Transmembrane</keyword>
<dbReference type="InterPro" id="IPR032364">
    <property type="entry name" value="GramPos_pilinD1_N"/>
</dbReference>
<proteinExistence type="predicted"/>
<evidence type="ECO:0000256" key="6">
    <source>
        <dbReference type="SAM" id="SignalP"/>
    </source>
</evidence>
<keyword evidence="2" id="KW-0964">Secreted</keyword>
<evidence type="ECO:0000256" key="4">
    <source>
        <dbReference type="ARBA" id="ARBA00023088"/>
    </source>
</evidence>
<organism evidence="8 9">
    <name type="scientific">Actinomyces marmotae</name>
    <dbReference type="NCBI Taxonomy" id="2737173"/>
    <lineage>
        <taxon>Bacteria</taxon>
        <taxon>Bacillati</taxon>
        <taxon>Actinomycetota</taxon>
        <taxon>Actinomycetes</taxon>
        <taxon>Actinomycetales</taxon>
        <taxon>Actinomycetaceae</taxon>
        <taxon>Actinomyces</taxon>
    </lineage>
</organism>
<evidence type="ECO:0000313" key="9">
    <source>
        <dbReference type="Proteomes" id="UP000504752"/>
    </source>
</evidence>
<dbReference type="KEGG" id="amam:HPC72_02350"/>
<dbReference type="InterPro" id="IPR026466">
    <property type="entry name" value="Fim_isopep_form_D2_dom"/>
</dbReference>
<feature type="domain" description="Gram-positive cocci surface proteins LPxTG" evidence="7">
    <location>
        <begin position="508"/>
        <end position="545"/>
    </location>
</feature>
<dbReference type="RefSeq" id="WP_159524096.1">
    <property type="nucleotide sequence ID" value="NZ_CP053642.1"/>
</dbReference>
<feature type="transmembrane region" description="Helical" evidence="5">
    <location>
        <begin position="517"/>
        <end position="537"/>
    </location>
</feature>
<keyword evidence="9" id="KW-1185">Reference proteome</keyword>
<dbReference type="PROSITE" id="PS50847">
    <property type="entry name" value="GRAM_POS_ANCHORING"/>
    <property type="match status" value="1"/>
</dbReference>
<dbReference type="NCBIfam" id="NF033902">
    <property type="entry name" value="iso_D2_wall_anc"/>
    <property type="match status" value="1"/>
</dbReference>
<dbReference type="NCBIfam" id="TIGR04226">
    <property type="entry name" value="RrgB_K2N_iso_D2"/>
    <property type="match status" value="1"/>
</dbReference>
<dbReference type="Gene3D" id="2.60.40.10">
    <property type="entry name" value="Immunoglobulins"/>
    <property type="match status" value="2"/>
</dbReference>
<keyword evidence="5" id="KW-1133">Transmembrane helix</keyword>
<dbReference type="InterPro" id="IPR048052">
    <property type="entry name" value="FM1-like"/>
</dbReference>
<reference evidence="8 9" key="1">
    <citation type="submission" date="2020-05" db="EMBL/GenBank/DDBJ databases">
        <title>Actinomyces sp. zg-325.</title>
        <authorList>
            <person name="Yang C."/>
        </authorList>
    </citation>
    <scope>NUCLEOTIDE SEQUENCE [LARGE SCALE GENOMIC DNA]</scope>
    <source>
        <strain evidence="9">zg-325</strain>
    </source>
</reference>
<dbReference type="EMBL" id="CP053642">
    <property type="protein sequence ID" value="QKD79252.1"/>
    <property type="molecule type" value="Genomic_DNA"/>
</dbReference>
<keyword evidence="5" id="KW-0472">Membrane</keyword>
<evidence type="ECO:0000256" key="3">
    <source>
        <dbReference type="ARBA" id="ARBA00022729"/>
    </source>
</evidence>
<feature type="chain" id="PRO_5027105010" evidence="6">
    <location>
        <begin position="31"/>
        <end position="545"/>
    </location>
</feature>
<name>A0A6M8B0J1_9ACTO</name>
<dbReference type="InterPro" id="IPR019931">
    <property type="entry name" value="LPXTG_anchor"/>
</dbReference>
<keyword evidence="3 6" id="KW-0732">Signal</keyword>
<gene>
    <name evidence="8" type="ORF">HPC72_02350</name>
</gene>
<accession>A0A6M8B0J1</accession>
<evidence type="ECO:0000259" key="7">
    <source>
        <dbReference type="PROSITE" id="PS50847"/>
    </source>
</evidence>
<feature type="signal peptide" evidence="6">
    <location>
        <begin position="1"/>
        <end position="30"/>
    </location>
</feature>
<dbReference type="Pfam" id="PF16555">
    <property type="entry name" value="GramPos_pilinD1"/>
    <property type="match status" value="1"/>
</dbReference>
<evidence type="ECO:0000313" key="8">
    <source>
        <dbReference type="EMBL" id="QKD79252.1"/>
    </source>
</evidence>
<dbReference type="GO" id="GO:0005975">
    <property type="term" value="P:carbohydrate metabolic process"/>
    <property type="evidence" value="ECO:0007669"/>
    <property type="project" value="UniProtKB-ARBA"/>
</dbReference>
<keyword evidence="4" id="KW-0572">Peptidoglycan-anchor</keyword>
<dbReference type="InterPro" id="IPR013783">
    <property type="entry name" value="Ig-like_fold"/>
</dbReference>
<keyword evidence="1" id="KW-0134">Cell wall</keyword>
<dbReference type="Proteomes" id="UP000504752">
    <property type="component" value="Chromosome"/>
</dbReference>
<dbReference type="AlphaFoldDB" id="A0A6M8B0J1"/>